<keyword evidence="1" id="KW-0812">Transmembrane</keyword>
<feature type="transmembrane region" description="Helical" evidence="1">
    <location>
        <begin position="103"/>
        <end position="122"/>
    </location>
</feature>
<reference evidence="2" key="1">
    <citation type="journal article" date="2014" name="Int. J. Syst. Evol. Microbiol.">
        <title>Complete genome of a new Firmicutes species belonging to the dominant human colonic microbiota ('Ruminococcus bicirculans') reveals two chromosomes and a selective capacity to utilize plant glucans.</title>
        <authorList>
            <consortium name="NISC Comparative Sequencing Program"/>
            <person name="Wegmann U."/>
            <person name="Louis P."/>
            <person name="Goesmann A."/>
            <person name="Henrissat B."/>
            <person name="Duncan S.H."/>
            <person name="Flint H.J."/>
        </authorList>
    </citation>
    <scope>NUCLEOTIDE SEQUENCE</scope>
    <source>
        <strain evidence="2">JCM 10667</strain>
    </source>
</reference>
<comment type="caution">
    <text evidence="3">The sequence shown here is derived from an EMBL/GenBank/DDBJ whole genome shotgun (WGS) entry which is preliminary data.</text>
</comment>
<dbReference type="GO" id="GO:0003677">
    <property type="term" value="F:DNA binding"/>
    <property type="evidence" value="ECO:0007669"/>
    <property type="project" value="UniProtKB-KW"/>
</dbReference>
<sequence>MTNEIQDERSLNALAIAMEWAKLPSEHLQSALAALEPQLVREHELNKLRIEAMERNENLRIEVLEKQAKRAFVLYVLGLVAGFLVVVGMLVSAVIVGIKGNPWLAAMLSGPSVLALATLFVLRRHTSDNARYMARNQSEALASATNPPV</sequence>
<reference evidence="5" key="2">
    <citation type="journal article" date="2019" name="Int. J. Syst. Evol. Microbiol.">
        <title>The Global Catalogue of Microorganisms (GCM) 10K type strain sequencing project: providing services to taxonomists for standard genome sequencing and annotation.</title>
        <authorList>
            <consortium name="The Broad Institute Genomics Platform"/>
            <consortium name="The Broad Institute Genome Sequencing Center for Infectious Disease"/>
            <person name="Wu L."/>
            <person name="Ma J."/>
        </authorList>
    </citation>
    <scope>NUCLEOTIDE SEQUENCE [LARGE SCALE GENOMIC DNA]</scope>
    <source>
        <strain evidence="5">JCM 10667</strain>
    </source>
</reference>
<dbReference type="Proteomes" id="UP000549343">
    <property type="component" value="Unassembled WGS sequence"/>
</dbReference>
<proteinExistence type="predicted"/>
<accession>A0A7W7IID9</accession>
<evidence type="ECO:0000313" key="4">
    <source>
        <dbReference type="Proteomes" id="UP000549343"/>
    </source>
</evidence>
<evidence type="ECO:0000313" key="5">
    <source>
        <dbReference type="Proteomes" id="UP001501427"/>
    </source>
</evidence>
<organism evidence="3 4">
    <name type="scientific">Actinomadura livida</name>
    <dbReference type="NCBI Taxonomy" id="79909"/>
    <lineage>
        <taxon>Bacteria</taxon>
        <taxon>Bacillati</taxon>
        <taxon>Actinomycetota</taxon>
        <taxon>Actinomycetes</taxon>
        <taxon>Streptosporangiales</taxon>
        <taxon>Thermomonosporaceae</taxon>
        <taxon>Actinomadura</taxon>
    </lineage>
</organism>
<keyword evidence="3" id="KW-0238">DNA-binding</keyword>
<evidence type="ECO:0000313" key="3">
    <source>
        <dbReference type="EMBL" id="MBB4777686.1"/>
    </source>
</evidence>
<dbReference type="AlphaFoldDB" id="A0A7W7IID9"/>
<reference evidence="2" key="4">
    <citation type="submission" date="2023-12" db="EMBL/GenBank/DDBJ databases">
        <authorList>
            <person name="Sun Q."/>
            <person name="Inoue M."/>
        </authorList>
    </citation>
    <scope>NUCLEOTIDE SEQUENCE</scope>
    <source>
        <strain evidence="2">JCM 10667</strain>
    </source>
</reference>
<gene>
    <name evidence="3" type="ORF">F4557_006104</name>
    <name evidence="2" type="ORF">GCM10009546_66190</name>
</gene>
<reference evidence="3 4" key="3">
    <citation type="submission" date="2020-08" db="EMBL/GenBank/DDBJ databases">
        <title>Sequencing the genomes of 1000 actinobacteria strains.</title>
        <authorList>
            <person name="Klenk H.-P."/>
        </authorList>
    </citation>
    <scope>NUCLEOTIDE SEQUENCE [LARGE SCALE GENOMIC DNA]</scope>
    <source>
        <strain evidence="3 4">DSM 44772</strain>
    </source>
</reference>
<evidence type="ECO:0000256" key="1">
    <source>
        <dbReference type="SAM" id="Phobius"/>
    </source>
</evidence>
<keyword evidence="1" id="KW-1133">Transmembrane helix</keyword>
<feature type="transmembrane region" description="Helical" evidence="1">
    <location>
        <begin position="72"/>
        <end position="97"/>
    </location>
</feature>
<keyword evidence="1" id="KW-0472">Membrane</keyword>
<evidence type="ECO:0000313" key="2">
    <source>
        <dbReference type="EMBL" id="GAA0594738.1"/>
    </source>
</evidence>
<name>A0A7W7IID9_9ACTN</name>
<dbReference type="EMBL" id="BAAAHD010000080">
    <property type="protein sequence ID" value="GAA0594738.1"/>
    <property type="molecule type" value="Genomic_DNA"/>
</dbReference>
<protein>
    <submittedName>
        <fullName evidence="3">DNA-binding transcriptional regulator YbjK</fullName>
    </submittedName>
</protein>
<dbReference type="RefSeq" id="WP_184888304.1">
    <property type="nucleotide sequence ID" value="NZ_BAAAHD010000080.1"/>
</dbReference>
<dbReference type="Proteomes" id="UP001501427">
    <property type="component" value="Unassembled WGS sequence"/>
</dbReference>
<keyword evidence="5" id="KW-1185">Reference proteome</keyword>
<dbReference type="EMBL" id="JACHMV010000001">
    <property type="protein sequence ID" value="MBB4777686.1"/>
    <property type="molecule type" value="Genomic_DNA"/>
</dbReference>